<dbReference type="EMBL" id="MLAK01000985">
    <property type="protein sequence ID" value="OHS99824.1"/>
    <property type="molecule type" value="Genomic_DNA"/>
</dbReference>
<feature type="compositionally biased region" description="Acidic residues" evidence="1">
    <location>
        <begin position="210"/>
        <end position="228"/>
    </location>
</feature>
<dbReference type="RefSeq" id="XP_068352961.1">
    <property type="nucleotide sequence ID" value="XM_068509202.1"/>
</dbReference>
<dbReference type="Proteomes" id="UP000179807">
    <property type="component" value="Unassembled WGS sequence"/>
</dbReference>
<evidence type="ECO:0000256" key="1">
    <source>
        <dbReference type="SAM" id="MobiDB-lite"/>
    </source>
</evidence>
<feature type="compositionally biased region" description="Low complexity" evidence="1">
    <location>
        <begin position="229"/>
        <end position="239"/>
    </location>
</feature>
<dbReference type="AlphaFoldDB" id="A0A1J4JL43"/>
<evidence type="ECO:0000313" key="2">
    <source>
        <dbReference type="EMBL" id="OHS99824.1"/>
    </source>
</evidence>
<reference evidence="2" key="1">
    <citation type="submission" date="2016-10" db="EMBL/GenBank/DDBJ databases">
        <authorList>
            <person name="Benchimol M."/>
            <person name="Almeida L.G."/>
            <person name="Vasconcelos A.T."/>
            <person name="Perreira-Neves A."/>
            <person name="Rosa I.A."/>
            <person name="Tasca T."/>
            <person name="Bogo M.R."/>
            <person name="de Souza W."/>
        </authorList>
    </citation>
    <scope>NUCLEOTIDE SEQUENCE [LARGE SCALE GENOMIC DNA]</scope>
    <source>
        <strain evidence="2">K</strain>
    </source>
</reference>
<protein>
    <submittedName>
        <fullName evidence="2">Uncharacterized protein</fullName>
    </submittedName>
</protein>
<feature type="region of interest" description="Disordered" evidence="1">
    <location>
        <begin position="174"/>
        <end position="254"/>
    </location>
</feature>
<name>A0A1J4JL43_9EUKA</name>
<dbReference type="GeneID" id="94843906"/>
<sequence>MEVKIVYSEKIKLNVHFQKIIIISMSKKAKSLSPEDRQKILDEAPDYIEKCGVNNKERAIFVSMIAHEVVGSQNHWFSSMQPRIVDHSQFDQWNMAYKIVTTYLKENFCDETLKIIDLEFDNPSNPLPHPVDIPDYEGDSTDFENVLEFRPTNEEAKFSYKLNEFLREIGEQGEIDENNDSDDKSEDAPAFLTQPSAITKNSIPNQSNEEIADDFGDEDLDIEFEDTNNNEPNSPSHSDSSIHLDSDNFDIGDD</sequence>
<gene>
    <name evidence="2" type="ORF">TRFO_33653</name>
</gene>
<feature type="compositionally biased region" description="Acidic residues" evidence="1">
    <location>
        <begin position="174"/>
        <end position="185"/>
    </location>
</feature>
<proteinExistence type="predicted"/>
<comment type="caution">
    <text evidence="2">The sequence shown here is derived from an EMBL/GenBank/DDBJ whole genome shotgun (WGS) entry which is preliminary data.</text>
</comment>
<evidence type="ECO:0000313" key="3">
    <source>
        <dbReference type="Proteomes" id="UP000179807"/>
    </source>
</evidence>
<feature type="compositionally biased region" description="Polar residues" evidence="1">
    <location>
        <begin position="193"/>
        <end position="209"/>
    </location>
</feature>
<organism evidence="2 3">
    <name type="scientific">Tritrichomonas foetus</name>
    <dbReference type="NCBI Taxonomy" id="1144522"/>
    <lineage>
        <taxon>Eukaryota</taxon>
        <taxon>Metamonada</taxon>
        <taxon>Parabasalia</taxon>
        <taxon>Tritrichomonadida</taxon>
        <taxon>Tritrichomonadidae</taxon>
        <taxon>Tritrichomonas</taxon>
    </lineage>
</organism>
<keyword evidence="3" id="KW-1185">Reference proteome</keyword>
<accession>A0A1J4JL43</accession>
<dbReference type="OrthoDB" id="10649879at2759"/>
<dbReference type="VEuPathDB" id="TrichDB:TRFO_33653"/>